<dbReference type="NCBIfam" id="TIGR00655">
    <property type="entry name" value="PurU"/>
    <property type="match status" value="1"/>
</dbReference>
<accession>A0A0H4VWI8</accession>
<dbReference type="InterPro" id="IPR041729">
    <property type="entry name" value="Formyl-FH4-Hydrolase_C"/>
</dbReference>
<dbReference type="UniPathway" id="UPA00074">
    <property type="reaction ID" value="UER00170"/>
</dbReference>
<dbReference type="InterPro" id="IPR004810">
    <property type="entry name" value="PurU"/>
</dbReference>
<evidence type="ECO:0000313" key="7">
    <source>
        <dbReference type="Proteomes" id="UP000059113"/>
    </source>
</evidence>
<evidence type="ECO:0000259" key="5">
    <source>
        <dbReference type="PROSITE" id="PS51671"/>
    </source>
</evidence>
<dbReference type="EMBL" id="CP011310">
    <property type="protein sequence ID" value="AKQ41438.1"/>
    <property type="molecule type" value="Genomic_DNA"/>
</dbReference>
<gene>
    <name evidence="3" type="primary">purU</name>
    <name evidence="6" type="ORF">CP97_04450</name>
</gene>
<dbReference type="PIRSF" id="PIRSF036480">
    <property type="entry name" value="FormyFH4_hydr"/>
    <property type="match status" value="1"/>
</dbReference>
<evidence type="ECO:0000256" key="1">
    <source>
        <dbReference type="ARBA" id="ARBA00022563"/>
    </source>
</evidence>
<evidence type="ECO:0000256" key="2">
    <source>
        <dbReference type="ARBA" id="ARBA00022801"/>
    </source>
</evidence>
<evidence type="ECO:0000256" key="3">
    <source>
        <dbReference type="HAMAP-Rule" id="MF_01927"/>
    </source>
</evidence>
<comment type="function">
    <text evidence="3">Catalyzes the hydrolysis of 10-formyltetrahydrofolate (formyl-FH4) to formate and tetrahydrofolate (FH4).</text>
</comment>
<keyword evidence="7" id="KW-1185">Reference proteome</keyword>
<dbReference type="CDD" id="cd04875">
    <property type="entry name" value="ACT_F4HF-DF"/>
    <property type="match status" value="1"/>
</dbReference>
<dbReference type="RefSeq" id="WP_048884960.1">
    <property type="nucleotide sequence ID" value="NZ_CP011310.1"/>
</dbReference>
<name>A0A0H4VWI8_9SPHN</name>
<dbReference type="InterPro" id="IPR036477">
    <property type="entry name" value="Formyl_transf_N_sf"/>
</dbReference>
<dbReference type="Gene3D" id="3.30.70.260">
    <property type="match status" value="1"/>
</dbReference>
<dbReference type="SUPFAM" id="SSF53328">
    <property type="entry name" value="Formyltransferase"/>
    <property type="match status" value="1"/>
</dbReference>
<dbReference type="GO" id="GO:0008864">
    <property type="term" value="F:formyltetrahydrofolate deformylase activity"/>
    <property type="evidence" value="ECO:0007669"/>
    <property type="project" value="UniProtKB-UniRule"/>
</dbReference>
<organism evidence="6 7">
    <name type="scientific">Aurantiacibacter atlanticus</name>
    <dbReference type="NCBI Taxonomy" id="1648404"/>
    <lineage>
        <taxon>Bacteria</taxon>
        <taxon>Pseudomonadati</taxon>
        <taxon>Pseudomonadota</taxon>
        <taxon>Alphaproteobacteria</taxon>
        <taxon>Sphingomonadales</taxon>
        <taxon>Erythrobacteraceae</taxon>
        <taxon>Aurantiacibacter</taxon>
    </lineage>
</organism>
<evidence type="ECO:0000313" key="6">
    <source>
        <dbReference type="EMBL" id="AKQ41438.1"/>
    </source>
</evidence>
<sequence>MSDISPVFILTLSCEDRVGIVAAVTGHLARLGGFILDSQQYADLDAGRFFLRVEFRPTGSAFPETLEELRAGFAPIVQRFEMEWELLPSAHKPRLLIAVSKGSHCLNDLLHRWQTGNLPIEIAGIVSNHDDLRRLTEWHGLPFHHLPVTTETRAAQEDALLSIFKAGECDYLVLARYMQVLTPGLVEKLAGKCINIHHSFLPSFKGARPYLRAHERGVKLIGATAHFVTSDLDEGPIIEQDVDRVDHRATEQELVRIGRDIEARVLARAVRWTAERRVFLNGSRTIVFR</sequence>
<protein>
    <recommendedName>
        <fullName evidence="3 4">Formyltetrahydrofolate deformylase</fullName>
        <ecNumber evidence="3 4">3.5.1.10</ecNumber>
    </recommendedName>
    <alternativeName>
        <fullName evidence="3">Formyl-FH(4) hydrolase</fullName>
    </alternativeName>
</protein>
<dbReference type="InterPro" id="IPR045865">
    <property type="entry name" value="ACT-like_dom_sf"/>
</dbReference>
<dbReference type="InterPro" id="IPR002376">
    <property type="entry name" value="Formyl_transf_N"/>
</dbReference>
<keyword evidence="3" id="KW-0658">Purine biosynthesis</keyword>
<keyword evidence="2 3" id="KW-0378">Hydrolase</keyword>
<proteinExistence type="inferred from homology"/>
<dbReference type="PRINTS" id="PR01575">
    <property type="entry name" value="FFH4HYDRLASE"/>
</dbReference>
<dbReference type="GO" id="GO:0006189">
    <property type="term" value="P:'de novo' IMP biosynthetic process"/>
    <property type="evidence" value="ECO:0007669"/>
    <property type="project" value="UniProtKB-UniRule"/>
</dbReference>
<dbReference type="AlphaFoldDB" id="A0A0H4VWI8"/>
<reference evidence="7" key="2">
    <citation type="submission" date="2015-04" db="EMBL/GenBank/DDBJ databases">
        <title>The complete genome sequence of Erythrobacter sp. s21-N3.</title>
        <authorList>
            <person name="Zhuang L."/>
            <person name="Liu Y."/>
            <person name="Shao Z."/>
        </authorList>
    </citation>
    <scope>NUCLEOTIDE SEQUENCE [LARGE SCALE GENOMIC DNA]</scope>
    <source>
        <strain evidence="7">s21-N3</strain>
    </source>
</reference>
<comment type="pathway">
    <text evidence="3">Purine metabolism; IMP biosynthesis via de novo pathway; formate from 10-formyl-5,6,7,8-tetrahydrofolate: step 1/1.</text>
</comment>
<dbReference type="KEGG" id="ery:CP97_04450"/>
<keyword evidence="1 3" id="KW-0554">One-carbon metabolism</keyword>
<dbReference type="OrthoDB" id="9806170at2"/>
<reference evidence="6 7" key="1">
    <citation type="journal article" date="2015" name="Int. J. Syst. Evol. Microbiol.">
        <title>Erythrobacter atlanticus sp. nov., a bacterium from ocean sediment able to degrade polycyclic aromatic hydrocarbons.</title>
        <authorList>
            <person name="Zhuang L."/>
            <person name="Liu Y."/>
            <person name="Wang L."/>
            <person name="Wang W."/>
            <person name="Shao Z."/>
        </authorList>
    </citation>
    <scope>NUCLEOTIDE SEQUENCE [LARGE SCALE GENOMIC DNA]</scope>
    <source>
        <strain evidence="7">s21-N3</strain>
    </source>
</reference>
<dbReference type="PROSITE" id="PS51671">
    <property type="entry name" value="ACT"/>
    <property type="match status" value="1"/>
</dbReference>
<dbReference type="EC" id="3.5.1.10" evidence="3 4"/>
<dbReference type="CDD" id="cd08648">
    <property type="entry name" value="FMT_core_Formyl-FH4-Hydrolase_C"/>
    <property type="match status" value="1"/>
</dbReference>
<dbReference type="PANTHER" id="PTHR42706">
    <property type="entry name" value="FORMYLTETRAHYDROFOLATE DEFORMYLASE"/>
    <property type="match status" value="1"/>
</dbReference>
<dbReference type="Proteomes" id="UP000059113">
    <property type="component" value="Chromosome"/>
</dbReference>
<dbReference type="SUPFAM" id="SSF55021">
    <property type="entry name" value="ACT-like"/>
    <property type="match status" value="1"/>
</dbReference>
<dbReference type="PANTHER" id="PTHR42706:SF1">
    <property type="entry name" value="FORMYLTETRAHYDROFOLATE DEFORMYLASE 2, MITOCHONDRIAL"/>
    <property type="match status" value="1"/>
</dbReference>
<dbReference type="InterPro" id="IPR002912">
    <property type="entry name" value="ACT_dom"/>
</dbReference>
<dbReference type="InterPro" id="IPR044074">
    <property type="entry name" value="PurU_ACT"/>
</dbReference>
<dbReference type="Gene3D" id="3.40.50.170">
    <property type="entry name" value="Formyl transferase, N-terminal domain"/>
    <property type="match status" value="1"/>
</dbReference>
<feature type="domain" description="ACT" evidence="5">
    <location>
        <begin position="9"/>
        <end position="79"/>
    </location>
</feature>
<comment type="catalytic activity">
    <reaction evidence="3">
        <text>(6R)-10-formyltetrahydrofolate + H2O = (6S)-5,6,7,8-tetrahydrofolate + formate + H(+)</text>
        <dbReference type="Rhea" id="RHEA:19833"/>
        <dbReference type="ChEBI" id="CHEBI:15377"/>
        <dbReference type="ChEBI" id="CHEBI:15378"/>
        <dbReference type="ChEBI" id="CHEBI:15740"/>
        <dbReference type="ChEBI" id="CHEBI:57453"/>
        <dbReference type="ChEBI" id="CHEBI:195366"/>
        <dbReference type="EC" id="3.5.1.10"/>
    </reaction>
</comment>
<dbReference type="STRING" id="1648404.CP97_04450"/>
<dbReference type="Pfam" id="PF00551">
    <property type="entry name" value="Formyl_trans_N"/>
    <property type="match status" value="1"/>
</dbReference>
<dbReference type="GO" id="GO:0006730">
    <property type="term" value="P:one-carbon metabolic process"/>
    <property type="evidence" value="ECO:0007669"/>
    <property type="project" value="UniProtKB-KW"/>
</dbReference>
<evidence type="ECO:0000256" key="4">
    <source>
        <dbReference type="NCBIfam" id="TIGR00655"/>
    </source>
</evidence>
<comment type="similarity">
    <text evidence="3">Belongs to the PurU family.</text>
</comment>
<dbReference type="HAMAP" id="MF_01927">
    <property type="entry name" value="PurU"/>
    <property type="match status" value="1"/>
</dbReference>
<dbReference type="PATRIC" id="fig|1648404.4.peg.933"/>
<dbReference type="NCBIfam" id="NF004684">
    <property type="entry name" value="PRK06027.1"/>
    <property type="match status" value="1"/>
</dbReference>
<feature type="active site" evidence="3">
    <location>
        <position position="233"/>
    </location>
</feature>